<evidence type="ECO:0000313" key="2">
    <source>
        <dbReference type="EMBL" id="EEH03022.1"/>
    </source>
</evidence>
<name>C0NZT2_AJECG</name>
<organism evidence="2 3">
    <name type="scientific">Ajellomyces capsulatus (strain G186AR / H82 / ATCC MYA-2454 / RMSCC 2432)</name>
    <name type="common">Darling's disease fungus</name>
    <name type="synonym">Histoplasma capsulatum</name>
    <dbReference type="NCBI Taxonomy" id="447093"/>
    <lineage>
        <taxon>Eukaryota</taxon>
        <taxon>Fungi</taxon>
        <taxon>Dikarya</taxon>
        <taxon>Ascomycota</taxon>
        <taxon>Pezizomycotina</taxon>
        <taxon>Eurotiomycetes</taxon>
        <taxon>Eurotiomycetidae</taxon>
        <taxon>Onygenales</taxon>
        <taxon>Ajellomycetaceae</taxon>
        <taxon>Histoplasma</taxon>
    </lineage>
</organism>
<dbReference type="Proteomes" id="UP000001631">
    <property type="component" value="Unassembled WGS sequence"/>
</dbReference>
<dbReference type="HOGENOM" id="CLU_2235790_0_0_1"/>
<dbReference type="GeneID" id="69041678"/>
<evidence type="ECO:0000313" key="3">
    <source>
        <dbReference type="Proteomes" id="UP000001631"/>
    </source>
</evidence>
<keyword evidence="3" id="KW-1185">Reference proteome</keyword>
<reference evidence="2" key="1">
    <citation type="submission" date="2009-02" db="EMBL/GenBank/DDBJ databases">
        <title>The Genome Sequence of Ajellomyces capsulatus strain G186AR.</title>
        <authorList>
            <consortium name="The Broad Institute Genome Sequencing Platform"/>
            <person name="Champion M."/>
            <person name="Cuomo C."/>
            <person name="Ma L.-J."/>
            <person name="Henn M.R."/>
            <person name="Sil A."/>
            <person name="Goldman B."/>
            <person name="Young S.K."/>
            <person name="Kodira C.D."/>
            <person name="Zeng Q."/>
            <person name="Koehrsen M."/>
            <person name="Alvarado L."/>
            <person name="Berlin A."/>
            <person name="Borenstein D."/>
            <person name="Chen Z."/>
            <person name="Engels R."/>
            <person name="Freedman E."/>
            <person name="Gellesch M."/>
            <person name="Goldberg J."/>
            <person name="Griggs A."/>
            <person name="Gujja S."/>
            <person name="Heiman D."/>
            <person name="Hepburn T."/>
            <person name="Howarth C."/>
            <person name="Jen D."/>
            <person name="Larson L."/>
            <person name="Lewis B."/>
            <person name="Mehta T."/>
            <person name="Park D."/>
            <person name="Pearson M."/>
            <person name="Roberts A."/>
            <person name="Saif S."/>
            <person name="Shea T."/>
            <person name="Shenoy N."/>
            <person name="Sisk P."/>
            <person name="Stolte C."/>
            <person name="Sykes S."/>
            <person name="Walk T."/>
            <person name="White J."/>
            <person name="Yandava C."/>
            <person name="Klein B."/>
            <person name="McEwen J.G."/>
            <person name="Puccia R."/>
            <person name="Goldman G.H."/>
            <person name="Felipe M.S."/>
            <person name="Nino-Vega G."/>
            <person name="San-Blas G."/>
            <person name="Taylor J."/>
            <person name="Mendoza L."/>
            <person name="Galagan J."/>
            <person name="Nusbaum C."/>
            <person name="Birren B."/>
        </authorList>
    </citation>
    <scope>NUCLEOTIDE SEQUENCE</scope>
    <source>
        <strain evidence="2">G186AR</strain>
    </source>
</reference>
<evidence type="ECO:0000256" key="1">
    <source>
        <dbReference type="SAM" id="MobiDB-lite"/>
    </source>
</evidence>
<feature type="region of interest" description="Disordered" evidence="1">
    <location>
        <begin position="70"/>
        <end position="89"/>
    </location>
</feature>
<dbReference type="RefSeq" id="XP_045283503.1">
    <property type="nucleotide sequence ID" value="XM_045435711.1"/>
</dbReference>
<protein>
    <submittedName>
        <fullName evidence="2">Uncharacterized protein</fullName>
    </submittedName>
</protein>
<accession>C0NZT2</accession>
<dbReference type="EMBL" id="GG663379">
    <property type="protein sequence ID" value="EEH03022.1"/>
    <property type="molecule type" value="Genomic_DNA"/>
</dbReference>
<dbReference type="AlphaFoldDB" id="C0NZT2"/>
<proteinExistence type="predicted"/>
<gene>
    <name evidence="2" type="ORF">HCBG_08662</name>
</gene>
<dbReference type="InParanoid" id="C0NZT2"/>
<sequence length="105" mass="11183">MKFSVIVGTFNCVLRIHSTVPRVAKTYKGYKGEVRGFYGLRGSELAAPRASTNVSGHDCGAVLTELALRDATGDGSPTESPRAHESTTKRAALGHLLDGMHILLS</sequence>